<dbReference type="STRING" id="1457154.CAPSK01_000570"/>
<organism evidence="1 2">
    <name type="scientific">Candidatus Accumulibacter vicinus</name>
    <dbReference type="NCBI Taxonomy" id="2954382"/>
    <lineage>
        <taxon>Bacteria</taxon>
        <taxon>Pseudomonadati</taxon>
        <taxon>Pseudomonadota</taxon>
        <taxon>Betaproteobacteria</taxon>
        <taxon>Candidatus Accumulibacter</taxon>
    </lineage>
</organism>
<dbReference type="RefSeq" id="WP_273702953.1">
    <property type="nucleotide sequence ID" value="NZ_JDSS02000008.1"/>
</dbReference>
<accession>A0A084Y4U2</accession>
<name>A0A084Y4U2_9PROT</name>
<proteinExistence type="predicted"/>
<sequence>MILYRKPGLLKWLKWLKWLKGLFVTRAPLPPEILRAKEVIAAIDSGGMPLNPATINTIARNLGLEVPRRAPVSDTIQRIRMAVERSQHLRS</sequence>
<comment type="caution">
    <text evidence="1">The sequence shown here is derived from an EMBL/GenBank/DDBJ whole genome shotgun (WGS) entry which is preliminary data.</text>
</comment>
<reference evidence="1 2" key="1">
    <citation type="submission" date="2014-07" db="EMBL/GenBank/DDBJ databases">
        <title>Expanding our view of genomic diversity in Candidatus Accumulibacter clades.</title>
        <authorList>
            <person name="Skennerton C.T."/>
            <person name="Barr J.J."/>
            <person name="Slater F.R."/>
            <person name="Bond P.L."/>
            <person name="Tyson G.W."/>
        </authorList>
    </citation>
    <scope>NUCLEOTIDE SEQUENCE [LARGE SCALE GENOMIC DNA]</scope>
    <source>
        <strain evidence="2">SK-01</strain>
    </source>
</reference>
<gene>
    <name evidence="1" type="ORF">CAPSK01_000570</name>
</gene>
<evidence type="ECO:0000313" key="2">
    <source>
        <dbReference type="Proteomes" id="UP000019812"/>
    </source>
</evidence>
<dbReference type="AlphaFoldDB" id="A0A084Y4U2"/>
<dbReference type="EMBL" id="JDSS02000008">
    <property type="protein sequence ID" value="KFB69736.1"/>
    <property type="molecule type" value="Genomic_DNA"/>
</dbReference>
<evidence type="ECO:0000313" key="1">
    <source>
        <dbReference type="EMBL" id="KFB69736.1"/>
    </source>
</evidence>
<protein>
    <submittedName>
        <fullName evidence="1">Uncharacterized protein</fullName>
    </submittedName>
</protein>
<dbReference type="Proteomes" id="UP000019812">
    <property type="component" value="Unassembled WGS sequence"/>
</dbReference>